<dbReference type="AlphaFoldDB" id="A0A857CEX4"/>
<dbReference type="Gene3D" id="3.40.50.150">
    <property type="entry name" value="Vaccinia Virus protein VP39"/>
    <property type="match status" value="1"/>
</dbReference>
<feature type="domain" description="Methyltransferase" evidence="1">
    <location>
        <begin position="88"/>
        <end position="181"/>
    </location>
</feature>
<keyword evidence="2" id="KW-0489">Methyltransferase</keyword>
<dbReference type="Pfam" id="PF13847">
    <property type="entry name" value="Methyltransf_31"/>
    <property type="match status" value="1"/>
</dbReference>
<dbReference type="InterPro" id="IPR029063">
    <property type="entry name" value="SAM-dependent_MTases_sf"/>
</dbReference>
<dbReference type="EMBL" id="CP046908">
    <property type="protein sequence ID" value="QGZ37002.1"/>
    <property type="molecule type" value="Genomic_DNA"/>
</dbReference>
<dbReference type="KEGG" id="siw:GH266_22395"/>
<sequence>MASRLLGRLMNTLARARRAVVLPYARGHQDKALDDRYDMRPARPENAVDLFEGEWSGALPGLPPNGKPAFYTDSRVDFFERASGGFANKHVLELGPLEGSHTYMLQMKGAASITSIEANTRAYFKCLIVKNNYALHKARFLLGDFLKYLEEEPRRFDAIVASGVLYHMSDPVALIEAMCRSADAVCIWTHYYDHEIISRHPVYARRFAAPETIEHRGVPLTMSRQTYVQQVLDWKGFCGGAERVTRWVEKDSLLRLFDVLGFDVEIGKDDPAHVNGPALTFVARKRKSG</sequence>
<evidence type="ECO:0000259" key="1">
    <source>
        <dbReference type="Pfam" id="PF13847"/>
    </source>
</evidence>
<gene>
    <name evidence="2" type="ORF">GH266_22395</name>
</gene>
<name>A0A857CEX4_9HYPH</name>
<dbReference type="Proteomes" id="UP000435648">
    <property type="component" value="Chromosome"/>
</dbReference>
<protein>
    <submittedName>
        <fullName evidence="2">Methyltransferase domain-containing protein</fullName>
    </submittedName>
</protein>
<dbReference type="CDD" id="cd02440">
    <property type="entry name" value="AdoMet_MTases"/>
    <property type="match status" value="1"/>
</dbReference>
<dbReference type="SUPFAM" id="SSF53335">
    <property type="entry name" value="S-adenosyl-L-methionine-dependent methyltransferases"/>
    <property type="match status" value="1"/>
</dbReference>
<dbReference type="OrthoDB" id="5195124at2"/>
<keyword evidence="2" id="KW-0808">Transferase</keyword>
<proteinExistence type="predicted"/>
<reference evidence="2 3" key="1">
    <citation type="submission" date="2019-12" db="EMBL/GenBank/DDBJ databases">
        <title>The genome of Stappia indica PHM037.</title>
        <authorList>
            <person name="Kacar D."/>
            <person name="Galan B."/>
            <person name="Canedo L."/>
            <person name="Rodriguez P."/>
            <person name="de la Calle F."/>
            <person name="Garcia J.L."/>
        </authorList>
    </citation>
    <scope>NUCLEOTIDE SEQUENCE [LARGE SCALE GENOMIC DNA]</scope>
    <source>
        <strain evidence="2 3">PHM037</strain>
    </source>
</reference>
<evidence type="ECO:0000313" key="3">
    <source>
        <dbReference type="Proteomes" id="UP000435648"/>
    </source>
</evidence>
<dbReference type="InterPro" id="IPR025714">
    <property type="entry name" value="Methyltranfer_dom"/>
</dbReference>
<dbReference type="GO" id="GO:0032259">
    <property type="term" value="P:methylation"/>
    <property type="evidence" value="ECO:0007669"/>
    <property type="project" value="UniProtKB-KW"/>
</dbReference>
<dbReference type="RefSeq" id="WP_158195820.1">
    <property type="nucleotide sequence ID" value="NZ_CP046908.1"/>
</dbReference>
<organism evidence="2 3">
    <name type="scientific">Stappia indica</name>
    <dbReference type="NCBI Taxonomy" id="538381"/>
    <lineage>
        <taxon>Bacteria</taxon>
        <taxon>Pseudomonadati</taxon>
        <taxon>Pseudomonadota</taxon>
        <taxon>Alphaproteobacteria</taxon>
        <taxon>Hyphomicrobiales</taxon>
        <taxon>Stappiaceae</taxon>
        <taxon>Stappia</taxon>
    </lineage>
</organism>
<dbReference type="GO" id="GO:0008757">
    <property type="term" value="F:S-adenosylmethionine-dependent methyltransferase activity"/>
    <property type="evidence" value="ECO:0007669"/>
    <property type="project" value="InterPro"/>
</dbReference>
<evidence type="ECO:0000313" key="2">
    <source>
        <dbReference type="EMBL" id="QGZ37002.1"/>
    </source>
</evidence>
<accession>A0A857CEX4</accession>